<dbReference type="EMBL" id="CM047738">
    <property type="protein sequence ID" value="KAJ0046397.1"/>
    <property type="molecule type" value="Genomic_DNA"/>
</dbReference>
<dbReference type="Proteomes" id="UP001163603">
    <property type="component" value="Chromosome 3"/>
</dbReference>
<proteinExistence type="predicted"/>
<name>A0ACC0Z506_9ROSI</name>
<comment type="caution">
    <text evidence="1">The sequence shown here is derived from an EMBL/GenBank/DDBJ whole genome shotgun (WGS) entry which is preliminary data.</text>
</comment>
<evidence type="ECO:0000313" key="2">
    <source>
        <dbReference type="Proteomes" id="UP001163603"/>
    </source>
</evidence>
<accession>A0ACC0Z506</accession>
<protein>
    <submittedName>
        <fullName evidence="1">Uncharacterized protein</fullName>
    </submittedName>
</protein>
<keyword evidence="2" id="KW-1185">Reference proteome</keyword>
<reference evidence="2" key="1">
    <citation type="journal article" date="2023" name="G3 (Bethesda)">
        <title>Genome assembly and association tests identify interacting loci associated with vigor, precocity, and sex in interspecific pistachio rootstocks.</title>
        <authorList>
            <person name="Palmer W."/>
            <person name="Jacygrad E."/>
            <person name="Sagayaradj S."/>
            <person name="Cavanaugh K."/>
            <person name="Han R."/>
            <person name="Bertier L."/>
            <person name="Beede B."/>
            <person name="Kafkas S."/>
            <person name="Golino D."/>
            <person name="Preece J."/>
            <person name="Michelmore R."/>
        </authorList>
    </citation>
    <scope>NUCLEOTIDE SEQUENCE [LARGE SCALE GENOMIC DNA]</scope>
</reference>
<evidence type="ECO:0000313" key="1">
    <source>
        <dbReference type="EMBL" id="KAJ0046397.1"/>
    </source>
</evidence>
<gene>
    <name evidence="1" type="ORF">Pint_04990</name>
</gene>
<sequence length="143" mass="16214">MCGYRIEKNDVFAFGVVILEVVSGRPNLDSSLEEEKMYLLDWIKNNHQLELVDSKLLEFSEEEVKGLIGVVLLCTQTLLPSRPSMSHVIAMFCGDMEVSTVNSKLGYLTEWAFDDATTFVSDDINEDREDTSPQQGYIQQIKL</sequence>
<organism evidence="1 2">
    <name type="scientific">Pistacia integerrima</name>
    <dbReference type="NCBI Taxonomy" id="434235"/>
    <lineage>
        <taxon>Eukaryota</taxon>
        <taxon>Viridiplantae</taxon>
        <taxon>Streptophyta</taxon>
        <taxon>Embryophyta</taxon>
        <taxon>Tracheophyta</taxon>
        <taxon>Spermatophyta</taxon>
        <taxon>Magnoliopsida</taxon>
        <taxon>eudicotyledons</taxon>
        <taxon>Gunneridae</taxon>
        <taxon>Pentapetalae</taxon>
        <taxon>rosids</taxon>
        <taxon>malvids</taxon>
        <taxon>Sapindales</taxon>
        <taxon>Anacardiaceae</taxon>
        <taxon>Pistacia</taxon>
    </lineage>
</organism>